<dbReference type="InterPro" id="IPR045119">
    <property type="entry name" value="SUN1-5"/>
</dbReference>
<dbReference type="PROSITE" id="PS51469">
    <property type="entry name" value="SUN"/>
    <property type="match status" value="1"/>
</dbReference>
<feature type="compositionally biased region" description="Polar residues" evidence="5">
    <location>
        <begin position="247"/>
        <end position="258"/>
    </location>
</feature>
<feature type="compositionally biased region" description="Basic and acidic residues" evidence="5">
    <location>
        <begin position="104"/>
        <end position="123"/>
    </location>
</feature>
<evidence type="ECO:0000313" key="7">
    <source>
        <dbReference type="EMBL" id="KAK3902368.1"/>
    </source>
</evidence>
<feature type="domain" description="SUN" evidence="6">
    <location>
        <begin position="716"/>
        <end position="931"/>
    </location>
</feature>
<feature type="compositionally biased region" description="Basic and acidic residues" evidence="5">
    <location>
        <begin position="202"/>
        <end position="219"/>
    </location>
</feature>
<evidence type="ECO:0000313" key="8">
    <source>
        <dbReference type="Proteomes" id="UP001303889"/>
    </source>
</evidence>
<feature type="region of interest" description="Disordered" evidence="5">
    <location>
        <begin position="19"/>
        <end position="83"/>
    </location>
</feature>
<dbReference type="AlphaFoldDB" id="A0AAN6MLE0"/>
<evidence type="ECO:0000256" key="4">
    <source>
        <dbReference type="ARBA" id="ARBA00023136"/>
    </source>
</evidence>
<dbReference type="Proteomes" id="UP001303889">
    <property type="component" value="Unassembled WGS sequence"/>
</dbReference>
<evidence type="ECO:0000256" key="2">
    <source>
        <dbReference type="ARBA" id="ARBA00022692"/>
    </source>
</evidence>
<name>A0AAN6MLE0_9PEZI</name>
<feature type="compositionally biased region" description="Polar residues" evidence="5">
    <location>
        <begin position="382"/>
        <end position="421"/>
    </location>
</feature>
<accession>A0AAN6MLE0</accession>
<dbReference type="PANTHER" id="PTHR12911">
    <property type="entry name" value="SAD1/UNC-84-LIKE PROTEIN-RELATED"/>
    <property type="match status" value="1"/>
</dbReference>
<dbReference type="EMBL" id="MU855514">
    <property type="protein sequence ID" value="KAK3902368.1"/>
    <property type="molecule type" value="Genomic_DNA"/>
</dbReference>
<dbReference type="Pfam" id="PF07738">
    <property type="entry name" value="Sad1_UNC"/>
    <property type="match status" value="1"/>
</dbReference>
<evidence type="ECO:0000256" key="5">
    <source>
        <dbReference type="SAM" id="MobiDB-lite"/>
    </source>
</evidence>
<evidence type="ECO:0000256" key="1">
    <source>
        <dbReference type="ARBA" id="ARBA00004370"/>
    </source>
</evidence>
<dbReference type="InterPro" id="IPR012919">
    <property type="entry name" value="SUN_dom"/>
</dbReference>
<keyword evidence="4" id="KW-0472">Membrane</keyword>
<protein>
    <recommendedName>
        <fullName evidence="6">SUN domain-containing protein</fullName>
    </recommendedName>
</protein>
<feature type="region of interest" description="Disordered" evidence="5">
    <location>
        <begin position="100"/>
        <end position="258"/>
    </location>
</feature>
<keyword evidence="3" id="KW-1133">Transmembrane helix</keyword>
<feature type="region of interest" description="Disordered" evidence="5">
    <location>
        <begin position="273"/>
        <end position="421"/>
    </location>
</feature>
<comment type="caution">
    <text evidence="7">The sequence shown here is derived from an EMBL/GenBank/DDBJ whole genome shotgun (WGS) entry which is preliminary data.</text>
</comment>
<sequence>MADDDTSLRVLPIIETDDIPGAITTMPPRRRVRATASPSPAPHRGGTPARATLARTPVPAKYSTSYGSPIAQLPDRSTMGGGGNITKAAAQIFTTVQRDNVAAEARRRVKDQARTARTARAEQDDGQAAGGDDENASQPKEGAAKKSSQKTARKRSRDDDEDDAGTEKVRKERDARLQRERSEEARKRRAKASDDAQAAAAEKAKQDDLAQQAARDEAARAAMPPPPQPQTTRSGPGISVTPARASLSASLSTQRPSSARSFIEEVNLFHDALVQTPKSASPDPRQPGPPAPPVPAQSGSSPEASSSSPALPQRSSASPPSVLKRPPRRPGGMTPLARRERESSLGRFQPRTQHALATVSSPIAEEDEESPEQQQSPAEEAVSTTFRSRLQNRFNPLASPTASRGKQAESPPSTGQSSPRWSNVAHAFNPWSILKAIASAFVMLHIIRIVHIFVQPDVFQTPILELNWYGWNDWTSNIGQLFPSPLLHPLGVLTNGQYDDLKDYMQGRATTTEAAVDGLKFIMPKVVSVSRDKKGRIIIADEFWAALKDRIEHDSSLLTLDTKSAISDKHWKAIQARLKADGLHGKTLSADDVARIIEKSGPASWEKWLQNNKRRGSDEAVISRDEFLRELNARLARSKHELTSDLSTLRQDLHALHADVQKLAAESGSSITKPDAITLIQQLLNKELSRILPGGPAGPSADPFRNRFNHFAPGNAAQIDISLSSPTYQLPPPQAPLGIAFLFKSQPAPAPNKRPPQFLPEKFHALTPWSDAGHCWCAGTRPPTHPAVLAVRLARRVRPTHFVLEHISPSATSDPGATPKDIEIWAAFDDADAGRVRDWMAAQFPAAMGDGLVVAPPAGDGGGVEKGWAKIGGFRYEHRAKEEGVFVYEVSGEVAGRLRAATDLVMVRVLTNYGAGDHTCFYRVRLYGEEVEEEEE</sequence>
<reference evidence="7" key="1">
    <citation type="journal article" date="2023" name="Mol. Phylogenet. Evol.">
        <title>Genome-scale phylogeny and comparative genomics of the fungal order Sordariales.</title>
        <authorList>
            <person name="Hensen N."/>
            <person name="Bonometti L."/>
            <person name="Westerberg I."/>
            <person name="Brannstrom I.O."/>
            <person name="Guillou S."/>
            <person name="Cros-Aarteil S."/>
            <person name="Calhoun S."/>
            <person name="Haridas S."/>
            <person name="Kuo A."/>
            <person name="Mondo S."/>
            <person name="Pangilinan J."/>
            <person name="Riley R."/>
            <person name="LaButti K."/>
            <person name="Andreopoulos B."/>
            <person name="Lipzen A."/>
            <person name="Chen C."/>
            <person name="Yan M."/>
            <person name="Daum C."/>
            <person name="Ng V."/>
            <person name="Clum A."/>
            <person name="Steindorff A."/>
            <person name="Ohm R.A."/>
            <person name="Martin F."/>
            <person name="Silar P."/>
            <person name="Natvig D.O."/>
            <person name="Lalanne C."/>
            <person name="Gautier V."/>
            <person name="Ament-Velasquez S.L."/>
            <person name="Kruys A."/>
            <person name="Hutchinson M.I."/>
            <person name="Powell A.J."/>
            <person name="Barry K."/>
            <person name="Miller A.N."/>
            <person name="Grigoriev I.V."/>
            <person name="Debuchy R."/>
            <person name="Gladieux P."/>
            <person name="Hiltunen Thoren M."/>
            <person name="Johannesson H."/>
        </authorList>
    </citation>
    <scope>NUCLEOTIDE SEQUENCE</scope>
    <source>
        <strain evidence="7">CBS 103.79</strain>
    </source>
</reference>
<evidence type="ECO:0000259" key="6">
    <source>
        <dbReference type="PROSITE" id="PS51469"/>
    </source>
</evidence>
<evidence type="ECO:0000256" key="3">
    <source>
        <dbReference type="ARBA" id="ARBA00022989"/>
    </source>
</evidence>
<organism evidence="7 8">
    <name type="scientific">Staphylotrichum tortipilum</name>
    <dbReference type="NCBI Taxonomy" id="2831512"/>
    <lineage>
        <taxon>Eukaryota</taxon>
        <taxon>Fungi</taxon>
        <taxon>Dikarya</taxon>
        <taxon>Ascomycota</taxon>
        <taxon>Pezizomycotina</taxon>
        <taxon>Sordariomycetes</taxon>
        <taxon>Sordariomycetidae</taxon>
        <taxon>Sordariales</taxon>
        <taxon>Chaetomiaceae</taxon>
        <taxon>Staphylotrichum</taxon>
    </lineage>
</organism>
<keyword evidence="2" id="KW-0812">Transmembrane</keyword>
<keyword evidence="8" id="KW-1185">Reference proteome</keyword>
<dbReference type="GO" id="GO:0043495">
    <property type="term" value="F:protein-membrane adaptor activity"/>
    <property type="evidence" value="ECO:0007669"/>
    <property type="project" value="TreeGrafter"/>
</dbReference>
<feature type="compositionally biased region" description="Basic and acidic residues" evidence="5">
    <location>
        <begin position="165"/>
        <end position="194"/>
    </location>
</feature>
<dbReference type="Gene3D" id="2.60.120.260">
    <property type="entry name" value="Galactose-binding domain-like"/>
    <property type="match status" value="1"/>
</dbReference>
<dbReference type="PANTHER" id="PTHR12911:SF8">
    <property type="entry name" value="KLAROID PROTEIN-RELATED"/>
    <property type="match status" value="1"/>
</dbReference>
<dbReference type="GO" id="GO:0034993">
    <property type="term" value="C:meiotic nuclear membrane microtubule tethering complex"/>
    <property type="evidence" value="ECO:0007669"/>
    <property type="project" value="TreeGrafter"/>
</dbReference>
<comment type="subcellular location">
    <subcellularLocation>
        <location evidence="1">Membrane</location>
    </subcellularLocation>
</comment>
<feature type="compositionally biased region" description="Low complexity" evidence="5">
    <location>
        <begin position="372"/>
        <end position="381"/>
    </location>
</feature>
<proteinExistence type="predicted"/>
<reference evidence="7" key="2">
    <citation type="submission" date="2023-05" db="EMBL/GenBank/DDBJ databases">
        <authorList>
            <consortium name="Lawrence Berkeley National Laboratory"/>
            <person name="Steindorff A."/>
            <person name="Hensen N."/>
            <person name="Bonometti L."/>
            <person name="Westerberg I."/>
            <person name="Brannstrom I.O."/>
            <person name="Guillou S."/>
            <person name="Cros-Aarteil S."/>
            <person name="Calhoun S."/>
            <person name="Haridas S."/>
            <person name="Kuo A."/>
            <person name="Mondo S."/>
            <person name="Pangilinan J."/>
            <person name="Riley R."/>
            <person name="Labutti K."/>
            <person name="Andreopoulos B."/>
            <person name="Lipzen A."/>
            <person name="Chen C."/>
            <person name="Yanf M."/>
            <person name="Daum C."/>
            <person name="Ng V."/>
            <person name="Clum A."/>
            <person name="Ohm R."/>
            <person name="Martin F."/>
            <person name="Silar P."/>
            <person name="Natvig D."/>
            <person name="Lalanne C."/>
            <person name="Gautier V."/>
            <person name="Ament-Velasquez S.L."/>
            <person name="Kruys A."/>
            <person name="Hutchinson M.I."/>
            <person name="Powell A.J."/>
            <person name="Barry K."/>
            <person name="Miller A.N."/>
            <person name="Grigoriev I.V."/>
            <person name="Debuchy R."/>
            <person name="Gladieux P."/>
            <person name="Thoren M.H."/>
            <person name="Johannesson H."/>
        </authorList>
    </citation>
    <scope>NUCLEOTIDE SEQUENCE</scope>
    <source>
        <strain evidence="7">CBS 103.79</strain>
    </source>
</reference>
<feature type="compositionally biased region" description="Pro residues" evidence="5">
    <location>
        <begin position="284"/>
        <end position="295"/>
    </location>
</feature>
<feature type="compositionally biased region" description="Low complexity" evidence="5">
    <location>
        <begin position="296"/>
        <end position="321"/>
    </location>
</feature>
<gene>
    <name evidence="7" type="ORF">C8A05DRAFT_33930</name>
</gene>